<evidence type="ECO:0000313" key="1">
    <source>
        <dbReference type="EMBL" id="KAI9156886.1"/>
    </source>
</evidence>
<keyword evidence="2" id="KW-1185">Reference proteome</keyword>
<dbReference type="EMBL" id="JAJSOW010000107">
    <property type="protein sequence ID" value="KAI9156886.1"/>
    <property type="molecule type" value="Genomic_DNA"/>
</dbReference>
<gene>
    <name evidence="1" type="ORF">LWI28_013632</name>
</gene>
<sequence length="114" mass="13331">MQSLERSHKDIFIKGRSRLFSPETRNGSGKYLIEKESIESHFLVNIVRIRHITLWNVLHILPDSSDIKQRENRKVDLNDMLACFHVAHGSLEEKMVEFGMDEVVTLSFTHQIQQ</sequence>
<protein>
    <submittedName>
        <fullName evidence="1">Uncharacterized protein</fullName>
    </submittedName>
</protein>
<comment type="caution">
    <text evidence="1">The sequence shown here is derived from an EMBL/GenBank/DDBJ whole genome shotgun (WGS) entry which is preliminary data.</text>
</comment>
<accession>A0AAD5NGQ0</accession>
<name>A0AAD5NGQ0_ACENE</name>
<reference evidence="1" key="1">
    <citation type="journal article" date="2022" name="Plant J.">
        <title>Strategies of tolerance reflected in two North American maple genomes.</title>
        <authorList>
            <person name="McEvoy S.L."/>
            <person name="Sezen U.U."/>
            <person name="Trouern-Trend A."/>
            <person name="McMahon S.M."/>
            <person name="Schaberg P.G."/>
            <person name="Yang J."/>
            <person name="Wegrzyn J.L."/>
            <person name="Swenson N.G."/>
        </authorList>
    </citation>
    <scope>NUCLEOTIDE SEQUENCE</scope>
    <source>
        <strain evidence="1">91603</strain>
    </source>
</reference>
<organism evidence="1 2">
    <name type="scientific">Acer negundo</name>
    <name type="common">Box elder</name>
    <dbReference type="NCBI Taxonomy" id="4023"/>
    <lineage>
        <taxon>Eukaryota</taxon>
        <taxon>Viridiplantae</taxon>
        <taxon>Streptophyta</taxon>
        <taxon>Embryophyta</taxon>
        <taxon>Tracheophyta</taxon>
        <taxon>Spermatophyta</taxon>
        <taxon>Magnoliopsida</taxon>
        <taxon>eudicotyledons</taxon>
        <taxon>Gunneridae</taxon>
        <taxon>Pentapetalae</taxon>
        <taxon>rosids</taxon>
        <taxon>malvids</taxon>
        <taxon>Sapindales</taxon>
        <taxon>Sapindaceae</taxon>
        <taxon>Hippocastanoideae</taxon>
        <taxon>Acereae</taxon>
        <taxon>Acer</taxon>
    </lineage>
</organism>
<dbReference type="AlphaFoldDB" id="A0AAD5NGQ0"/>
<reference evidence="1" key="2">
    <citation type="submission" date="2023-02" db="EMBL/GenBank/DDBJ databases">
        <authorList>
            <person name="Swenson N.G."/>
            <person name="Wegrzyn J.L."/>
            <person name="Mcevoy S.L."/>
        </authorList>
    </citation>
    <scope>NUCLEOTIDE SEQUENCE</scope>
    <source>
        <strain evidence="1">91603</strain>
        <tissue evidence="1">Leaf</tissue>
    </source>
</reference>
<dbReference type="Proteomes" id="UP001064489">
    <property type="component" value="Chromosome 12"/>
</dbReference>
<proteinExistence type="predicted"/>
<evidence type="ECO:0000313" key="2">
    <source>
        <dbReference type="Proteomes" id="UP001064489"/>
    </source>
</evidence>